<name>A0A1I6LVM1_9EURY</name>
<protein>
    <submittedName>
        <fullName evidence="2">Uncharacterized protein</fullName>
    </submittedName>
</protein>
<evidence type="ECO:0000313" key="3">
    <source>
        <dbReference type="Proteomes" id="UP000199062"/>
    </source>
</evidence>
<feature type="transmembrane region" description="Helical" evidence="1">
    <location>
        <begin position="12"/>
        <end position="31"/>
    </location>
</feature>
<organism evidence="2 3">
    <name type="scientific">Halomicrobium zhouii</name>
    <dbReference type="NCBI Taxonomy" id="767519"/>
    <lineage>
        <taxon>Archaea</taxon>
        <taxon>Methanobacteriati</taxon>
        <taxon>Methanobacteriota</taxon>
        <taxon>Stenosarchaea group</taxon>
        <taxon>Halobacteria</taxon>
        <taxon>Halobacteriales</taxon>
        <taxon>Haloarculaceae</taxon>
        <taxon>Halomicrobium</taxon>
    </lineage>
</organism>
<dbReference type="STRING" id="767519.SAMN05216559_3226"/>
<dbReference type="AlphaFoldDB" id="A0A1I6LVM1"/>
<feature type="transmembrane region" description="Helical" evidence="1">
    <location>
        <begin position="77"/>
        <end position="96"/>
    </location>
</feature>
<proteinExistence type="predicted"/>
<dbReference type="RefSeq" id="WP_089817565.1">
    <property type="nucleotide sequence ID" value="NZ_FOZK01000003.1"/>
</dbReference>
<reference evidence="2 3" key="1">
    <citation type="submission" date="2016-10" db="EMBL/GenBank/DDBJ databases">
        <authorList>
            <person name="de Groot N.N."/>
        </authorList>
    </citation>
    <scope>NUCLEOTIDE SEQUENCE [LARGE SCALE GENOMIC DNA]</scope>
    <source>
        <strain evidence="2 3">CGMCC 1.10457</strain>
    </source>
</reference>
<dbReference type="Proteomes" id="UP000199062">
    <property type="component" value="Unassembled WGS sequence"/>
</dbReference>
<evidence type="ECO:0000313" key="2">
    <source>
        <dbReference type="EMBL" id="SFS07468.1"/>
    </source>
</evidence>
<keyword evidence="3" id="KW-1185">Reference proteome</keyword>
<dbReference type="EMBL" id="FOZK01000003">
    <property type="protein sequence ID" value="SFS07468.1"/>
    <property type="molecule type" value="Genomic_DNA"/>
</dbReference>
<keyword evidence="1" id="KW-0812">Transmembrane</keyword>
<evidence type="ECO:0000256" key="1">
    <source>
        <dbReference type="SAM" id="Phobius"/>
    </source>
</evidence>
<feature type="transmembrane region" description="Helical" evidence="1">
    <location>
        <begin position="51"/>
        <end position="70"/>
    </location>
</feature>
<sequence length="176" mass="18037">MSIRSATRNPVLRRTFAVTVVLDVFLVHAGFRYIHLYLFGSVSYGGLAPVVPWLVLGSYVGSLALLAVVASRRADPAHVAVGVGLLLFAIEPFTILNGGCEVATGAEPSSALPGLMLDGLAVVVSTPGGACSASLNIPLITAGALSLGGGLWFASATDAFLERLLSVGGYPDPGRD</sequence>
<accession>A0A1I6LVM1</accession>
<keyword evidence="1" id="KW-1133">Transmembrane helix</keyword>
<keyword evidence="1" id="KW-0472">Membrane</keyword>
<gene>
    <name evidence="2" type="ORF">SAMN05216559_3226</name>
</gene>